<reference evidence="7" key="1">
    <citation type="submission" date="2020-11" db="EMBL/GenBank/DDBJ databases">
        <authorList>
            <person name="Tran Van P."/>
        </authorList>
    </citation>
    <scope>NUCLEOTIDE SEQUENCE</scope>
</reference>
<feature type="compositionally biased region" description="Basic and acidic residues" evidence="4">
    <location>
        <begin position="1210"/>
        <end position="1225"/>
    </location>
</feature>
<dbReference type="PANTHER" id="PTHR22880:SF225">
    <property type="entry name" value="BROMODOMAIN-CONTAINING PROTEIN BET-1-RELATED"/>
    <property type="match status" value="1"/>
</dbReference>
<feature type="region of interest" description="Disordered" evidence="4">
    <location>
        <begin position="1126"/>
        <end position="1148"/>
    </location>
</feature>
<feature type="region of interest" description="Disordered" evidence="4">
    <location>
        <begin position="777"/>
        <end position="939"/>
    </location>
</feature>
<dbReference type="SUPFAM" id="SSF47370">
    <property type="entry name" value="Bromodomain"/>
    <property type="match status" value="2"/>
</dbReference>
<dbReference type="FunFam" id="1.20.920.10:FF:000003">
    <property type="entry name" value="Bromodomain-containing protein 2"/>
    <property type="match status" value="1"/>
</dbReference>
<dbReference type="PRINTS" id="PR00503">
    <property type="entry name" value="BROMODOMAIN"/>
</dbReference>
<dbReference type="InterPro" id="IPR031354">
    <property type="entry name" value="BRD4_CDT"/>
</dbReference>
<feature type="compositionally biased region" description="Basic and acidic residues" evidence="4">
    <location>
        <begin position="394"/>
        <end position="416"/>
    </location>
</feature>
<feature type="compositionally biased region" description="Polar residues" evidence="4">
    <location>
        <begin position="657"/>
        <end position="672"/>
    </location>
</feature>
<feature type="compositionally biased region" description="Basic residues" evidence="4">
    <location>
        <begin position="779"/>
        <end position="793"/>
    </location>
</feature>
<dbReference type="InterPro" id="IPR043508">
    <property type="entry name" value="Bromo_Brdt_I"/>
</dbReference>
<feature type="compositionally biased region" description="Polar residues" evidence="4">
    <location>
        <begin position="1188"/>
        <end position="1208"/>
    </location>
</feature>
<evidence type="ECO:0000256" key="3">
    <source>
        <dbReference type="PROSITE-ProRule" id="PRU00035"/>
    </source>
</evidence>
<keyword evidence="2 3" id="KW-0103">Bromodomain</keyword>
<feature type="region of interest" description="Disordered" evidence="4">
    <location>
        <begin position="744"/>
        <end position="763"/>
    </location>
</feature>
<feature type="compositionally biased region" description="Polar residues" evidence="4">
    <location>
        <begin position="902"/>
        <end position="939"/>
    </location>
</feature>
<dbReference type="InterPro" id="IPR038336">
    <property type="entry name" value="NET_sf"/>
</dbReference>
<accession>A0A7R8X434</accession>
<dbReference type="Gene3D" id="1.20.1270.220">
    <property type="match status" value="1"/>
</dbReference>
<feature type="region of interest" description="Disordered" evidence="4">
    <location>
        <begin position="1056"/>
        <end position="1102"/>
    </location>
</feature>
<dbReference type="EMBL" id="LR899771">
    <property type="protein sequence ID" value="CAD7242352.1"/>
    <property type="molecule type" value="Genomic_DNA"/>
</dbReference>
<feature type="compositionally biased region" description="Polar residues" evidence="4">
    <location>
        <begin position="690"/>
        <end position="699"/>
    </location>
</feature>
<dbReference type="GO" id="GO:0006355">
    <property type="term" value="P:regulation of DNA-templated transcription"/>
    <property type="evidence" value="ECO:0007669"/>
    <property type="project" value="TreeGrafter"/>
</dbReference>
<feature type="compositionally biased region" description="Basic and acidic residues" evidence="4">
    <location>
        <begin position="116"/>
        <end position="134"/>
    </location>
</feature>
<dbReference type="FunFam" id="1.20.920.10:FF:000002">
    <property type="entry name" value="Bromodomain-containing protein 4"/>
    <property type="match status" value="1"/>
</dbReference>
<dbReference type="AlphaFoldDB" id="A0A7R8X434"/>
<feature type="region of interest" description="Disordered" evidence="4">
    <location>
        <begin position="591"/>
        <end position="724"/>
    </location>
</feature>
<dbReference type="Gene3D" id="1.20.920.10">
    <property type="entry name" value="Bromodomain-like"/>
    <property type="match status" value="2"/>
</dbReference>
<feature type="compositionally biased region" description="Low complexity" evidence="4">
    <location>
        <begin position="136"/>
        <end position="145"/>
    </location>
</feature>
<keyword evidence="8" id="KW-1185">Reference proteome</keyword>
<feature type="compositionally biased region" description="Basic and acidic residues" evidence="4">
    <location>
        <begin position="794"/>
        <end position="812"/>
    </location>
</feature>
<evidence type="ECO:0000313" key="7">
    <source>
        <dbReference type="EMBL" id="CAD7242352.1"/>
    </source>
</evidence>
<evidence type="ECO:0000256" key="1">
    <source>
        <dbReference type="ARBA" id="ARBA00022737"/>
    </source>
</evidence>
<evidence type="ECO:0000256" key="4">
    <source>
        <dbReference type="SAM" id="MobiDB-lite"/>
    </source>
</evidence>
<sequence>MDSKPPTTHLGSQQQPDIPGKGKLAGGTRNSDAKDMQQVPSEPVTPAASSTDVKVEASSSPGLNGTTKSVSSTPSPVKPSPNPPSNNSSGKLHAEGASAMPHTPAMNSSSPGIHSHASESEKKEVMEPPPREEPILEPQNGIVQPPVVPPPHRPGRITNQIKYLQNTVIKAVWKHHFAWPFHTPVDATTLNLPDYHKIIKHPMDLGTIKKRLESNYYWSGKECIQDFNTMFTNCYVYNKPGEDVVLMAQSLEKLFLTKVAQMPKEEVEFPSDPPKSSKSSRKPRTSHSSAGGGMVMSPGPGRRSQAATVSSTTAGNLQTPLATASSNASLASTPSIVSLPSVPGSTATPTIPTATAPPMAVPKSKKGVKRKADTTTDIVANSPYDPPYQPSAEKSSKISTRRESGRQIKRVVKDLPDSQPQLSSKPRDKLSEPLKACNEILKDLFSKKHSGYAWPFYKPVDVSLLGLHDYHEIIKHPMDLSTVKVKMDGREYKTAAEFAADVRMIFTNCYKYNPPDHDVVQMARRLQDVFEMKYAQIPDEPLNADEKHSGSESGSSLESDSEGETDKRLLHLQEQMNQMQAQLKALVEEHMMRRNRKKRKKDKKNKREKERERVDSVGGVGGVPVGVGPSVKGESGALGTNIPVTLGTENRKAGTGKSKSVKTLNAKAQSAPSGTKKTQRQSSKTKPSRNKTVTGSISSMPPFDSEDEDNAKPMSYDEKRQLSLDINKLPGDKLGRVVHIIQAREPKHRDTSPDEIEIDFEKLKPSTLRELEAYVASVLRKKPRKPYYKKGSGKSKDEQLSEKKQELEKRLQDVQGQLTSSALPPVKKPPKKDDTKSEGGAGAGSRLSGSSSSSSDSDSSSSSSSSSSSESSDSETGSPAKTKKIKPSDETPGSVPKLAMSSLPQPAPNVSQTVGSYPQGQVGNISGHISNTHTSGPSATGTILLNTGGIISRGKPAMMGPGSLTTHASVTPGPKAPTTYTSARFPPPEVPSDGVMSTPAIIPAPLSSNNVQNSSVINSEGDSAPGLFKMISDPLPAGPLDVGDHSQSNGALMTGEPGASKNVGQAMKGKKPGTPWANLVQAASKSTPGTSHSPTATPQGSTTALKTQAMDSFQLFKKQAREKMDRQRQLIEQQEQRRVQKEQAEKERLRLERERLREKEEEEALERARRVAQAEKQKLEAERVQAQVTVTASSNSQPTSGTNASILSSVEREKLREQERRKREAMAGQIDMNRQSDLMAAFEQML</sequence>
<feature type="compositionally biased region" description="Polar residues" evidence="4">
    <location>
        <begin position="305"/>
        <end position="314"/>
    </location>
</feature>
<dbReference type="GO" id="GO:0006338">
    <property type="term" value="P:chromatin remodeling"/>
    <property type="evidence" value="ECO:0007669"/>
    <property type="project" value="TreeGrafter"/>
</dbReference>
<dbReference type="InterPro" id="IPR018359">
    <property type="entry name" value="Bromodomain_CS"/>
</dbReference>
<dbReference type="Proteomes" id="UP000677054">
    <property type="component" value="Unassembled WGS sequence"/>
</dbReference>
<dbReference type="Pfam" id="PF17105">
    <property type="entry name" value="BRD4_CDT"/>
    <property type="match status" value="1"/>
</dbReference>
<feature type="domain" description="Bromo" evidence="5">
    <location>
        <begin position="173"/>
        <end position="245"/>
    </location>
</feature>
<dbReference type="InterPro" id="IPR027353">
    <property type="entry name" value="NET_dom"/>
</dbReference>
<dbReference type="InterPro" id="IPR043509">
    <property type="entry name" value="Bromo_Brdt_II"/>
</dbReference>
<evidence type="ECO:0000313" key="8">
    <source>
        <dbReference type="Proteomes" id="UP000677054"/>
    </source>
</evidence>
<feature type="compositionally biased region" description="Basic and acidic residues" evidence="4">
    <location>
        <begin position="605"/>
        <end position="615"/>
    </location>
</feature>
<dbReference type="GO" id="GO:0000785">
    <property type="term" value="C:chromatin"/>
    <property type="evidence" value="ECO:0007669"/>
    <property type="project" value="TreeGrafter"/>
</dbReference>
<dbReference type="PROSITE" id="PS00633">
    <property type="entry name" value="BROMODOMAIN_1"/>
    <property type="match status" value="2"/>
</dbReference>
<keyword evidence="1" id="KW-0677">Repeat</keyword>
<gene>
    <name evidence="7" type="ORF">DSTB1V02_LOCUS2320</name>
</gene>
<dbReference type="PANTHER" id="PTHR22880">
    <property type="entry name" value="FALZ-RELATED BROMODOMAIN-CONTAINING PROTEINS"/>
    <property type="match status" value="1"/>
</dbReference>
<feature type="domain" description="NET" evidence="6">
    <location>
        <begin position="704"/>
        <end position="786"/>
    </location>
</feature>
<feature type="region of interest" description="Disordered" evidence="4">
    <location>
        <begin position="1"/>
        <end position="147"/>
    </location>
</feature>
<dbReference type="Pfam" id="PF00439">
    <property type="entry name" value="Bromodomain"/>
    <property type="match status" value="2"/>
</dbReference>
<feature type="compositionally biased region" description="Basic residues" evidence="4">
    <location>
        <begin position="593"/>
        <end position="604"/>
    </location>
</feature>
<dbReference type="SMART" id="SM00297">
    <property type="entry name" value="BROMO"/>
    <property type="match status" value="2"/>
</dbReference>
<evidence type="ECO:0000259" key="6">
    <source>
        <dbReference type="PROSITE" id="PS51525"/>
    </source>
</evidence>
<evidence type="ECO:0000259" key="5">
    <source>
        <dbReference type="PROSITE" id="PS50014"/>
    </source>
</evidence>
<dbReference type="EMBL" id="CAJPEV010000254">
    <property type="protein sequence ID" value="CAG0883024.1"/>
    <property type="molecule type" value="Genomic_DNA"/>
</dbReference>
<feature type="region of interest" description="Disordered" evidence="4">
    <location>
        <begin position="540"/>
        <end position="565"/>
    </location>
</feature>
<feature type="compositionally biased region" description="Polar residues" evidence="4">
    <location>
        <begin position="1081"/>
        <end position="1102"/>
    </location>
</feature>
<feature type="region of interest" description="Disordered" evidence="4">
    <location>
        <begin position="1188"/>
        <end position="1232"/>
    </location>
</feature>
<dbReference type="PROSITE" id="PS51525">
    <property type="entry name" value="NET"/>
    <property type="match status" value="1"/>
</dbReference>
<dbReference type="FunFam" id="1.20.1270.220:FF:000001">
    <property type="entry name" value="bromodomain-containing protein 2 isoform X1"/>
    <property type="match status" value="1"/>
</dbReference>
<feature type="domain" description="Bromo" evidence="5">
    <location>
        <begin position="448"/>
        <end position="520"/>
    </location>
</feature>
<dbReference type="CDD" id="cd05498">
    <property type="entry name" value="Bromo_Brdt_II_like"/>
    <property type="match status" value="1"/>
</dbReference>
<dbReference type="InterPro" id="IPR036427">
    <property type="entry name" value="Bromodomain-like_sf"/>
</dbReference>
<dbReference type="PROSITE" id="PS50014">
    <property type="entry name" value="BROMODOMAIN_2"/>
    <property type="match status" value="2"/>
</dbReference>
<feature type="region of interest" description="Disordered" evidence="4">
    <location>
        <begin position="341"/>
        <end position="430"/>
    </location>
</feature>
<dbReference type="GO" id="GO:0005634">
    <property type="term" value="C:nucleus"/>
    <property type="evidence" value="ECO:0007669"/>
    <property type="project" value="TreeGrafter"/>
</dbReference>
<dbReference type="Pfam" id="PF17035">
    <property type="entry name" value="BET"/>
    <property type="match status" value="1"/>
</dbReference>
<feature type="compositionally biased region" description="Low complexity" evidence="4">
    <location>
        <begin position="844"/>
        <end position="878"/>
    </location>
</feature>
<feature type="region of interest" description="Disordered" evidence="4">
    <location>
        <begin position="265"/>
        <end position="314"/>
    </location>
</feature>
<organism evidence="7">
    <name type="scientific">Darwinula stevensoni</name>
    <dbReference type="NCBI Taxonomy" id="69355"/>
    <lineage>
        <taxon>Eukaryota</taxon>
        <taxon>Metazoa</taxon>
        <taxon>Ecdysozoa</taxon>
        <taxon>Arthropoda</taxon>
        <taxon>Crustacea</taxon>
        <taxon>Oligostraca</taxon>
        <taxon>Ostracoda</taxon>
        <taxon>Podocopa</taxon>
        <taxon>Podocopida</taxon>
        <taxon>Darwinulocopina</taxon>
        <taxon>Darwinuloidea</taxon>
        <taxon>Darwinulidae</taxon>
        <taxon>Darwinula</taxon>
    </lineage>
</organism>
<proteinExistence type="predicted"/>
<dbReference type="OrthoDB" id="21449at2759"/>
<feature type="compositionally biased region" description="Low complexity" evidence="4">
    <location>
        <begin position="66"/>
        <end position="75"/>
    </location>
</feature>
<name>A0A7R8X434_9CRUS</name>
<protein>
    <submittedName>
        <fullName evidence="7">Uncharacterized protein</fullName>
    </submittedName>
</protein>
<dbReference type="CDD" id="cd05497">
    <property type="entry name" value="Bromo_Brdt_I_like"/>
    <property type="match status" value="1"/>
</dbReference>
<evidence type="ECO:0000256" key="2">
    <source>
        <dbReference type="ARBA" id="ARBA00023117"/>
    </source>
</evidence>
<feature type="compositionally biased region" description="Low complexity" evidence="4">
    <location>
        <begin position="673"/>
        <end position="685"/>
    </location>
</feature>
<feature type="compositionally biased region" description="Polar residues" evidence="4">
    <location>
        <begin position="1"/>
        <end position="16"/>
    </location>
</feature>
<feature type="compositionally biased region" description="Low complexity" evidence="4">
    <location>
        <begin position="346"/>
        <end position="362"/>
    </location>
</feature>
<dbReference type="InterPro" id="IPR001487">
    <property type="entry name" value="Bromodomain"/>
</dbReference>
<feature type="compositionally biased region" description="Polar residues" evidence="4">
    <location>
        <begin position="47"/>
        <end position="65"/>
    </location>
</feature>
<dbReference type="InterPro" id="IPR050935">
    <property type="entry name" value="Bromo_chromatin_reader"/>
</dbReference>